<dbReference type="AlphaFoldDB" id="A0AAE0L6V8"/>
<gene>
    <name evidence="6" type="ORF">CYMTET_17838</name>
</gene>
<dbReference type="Pfam" id="PF03619">
    <property type="entry name" value="Solute_trans_a"/>
    <property type="match status" value="2"/>
</dbReference>
<evidence type="ECO:0000313" key="7">
    <source>
        <dbReference type="Proteomes" id="UP001190700"/>
    </source>
</evidence>
<comment type="caution">
    <text evidence="6">The sequence shown here is derived from an EMBL/GenBank/DDBJ whole genome shotgun (WGS) entry which is preliminary data.</text>
</comment>
<evidence type="ECO:0000313" key="6">
    <source>
        <dbReference type="EMBL" id="KAK3273949.1"/>
    </source>
</evidence>
<dbReference type="Proteomes" id="UP001190700">
    <property type="component" value="Unassembled WGS sequence"/>
</dbReference>
<reference evidence="6 7" key="1">
    <citation type="journal article" date="2015" name="Genome Biol. Evol.">
        <title>Comparative Genomics of a Bacterivorous Green Alga Reveals Evolutionary Causalities and Consequences of Phago-Mixotrophic Mode of Nutrition.</title>
        <authorList>
            <person name="Burns J.A."/>
            <person name="Paasch A."/>
            <person name="Narechania A."/>
            <person name="Kim E."/>
        </authorList>
    </citation>
    <scope>NUCLEOTIDE SEQUENCE [LARGE SCALE GENOMIC DNA]</scope>
    <source>
        <strain evidence="6 7">PLY_AMNH</strain>
    </source>
</reference>
<keyword evidence="4 5" id="KW-0472">Membrane</keyword>
<feature type="transmembrane region" description="Helical" evidence="5">
    <location>
        <begin position="225"/>
        <end position="244"/>
    </location>
</feature>
<feature type="non-terminal residue" evidence="6">
    <location>
        <position position="1"/>
    </location>
</feature>
<evidence type="ECO:0000256" key="1">
    <source>
        <dbReference type="ARBA" id="ARBA00004141"/>
    </source>
</evidence>
<dbReference type="EMBL" id="LGRX02008095">
    <property type="protein sequence ID" value="KAK3273949.1"/>
    <property type="molecule type" value="Genomic_DNA"/>
</dbReference>
<keyword evidence="3 5" id="KW-1133">Transmembrane helix</keyword>
<accession>A0AAE0L6V8</accession>
<protein>
    <recommendedName>
        <fullName evidence="8">Transmembrane protein 184C</fullName>
    </recommendedName>
</protein>
<name>A0AAE0L6V8_9CHLO</name>
<organism evidence="6 7">
    <name type="scientific">Cymbomonas tetramitiformis</name>
    <dbReference type="NCBI Taxonomy" id="36881"/>
    <lineage>
        <taxon>Eukaryota</taxon>
        <taxon>Viridiplantae</taxon>
        <taxon>Chlorophyta</taxon>
        <taxon>Pyramimonadophyceae</taxon>
        <taxon>Pyramimonadales</taxon>
        <taxon>Pyramimonadaceae</taxon>
        <taxon>Cymbomonas</taxon>
    </lineage>
</organism>
<feature type="transmembrane region" description="Helical" evidence="5">
    <location>
        <begin position="264"/>
        <end position="285"/>
    </location>
</feature>
<evidence type="ECO:0000256" key="2">
    <source>
        <dbReference type="ARBA" id="ARBA00022692"/>
    </source>
</evidence>
<sequence length="468" mass="52398">VTLRAVPAPERSARENTPCRLPFARCHPWKERRVRTLPAGCPLLGVPAHEERGVRIAPAGCLLRLIAERSARENTPCRLPFARCLPLRGAHVRTLPAVSHELDLCLQNCFNQMRKRCDPLRRPSQSFLWTCKFFILQYSIVRPVMALFTLGLEIFELYHSGSFMFDSPFLWVTLINNLSVTIALYYLALFYHACEYSQAFRCGRTFPERENVQQYQLCKPLSKFVAIKLVIFFSFWQTFTIALLDEIGVIQTDVAHSEEEVEVGLADFLLCIEMLLAAACHHWVFSSREHQRGFYGLVAEDDPAKGVRRVEMCTKHAAKDMFVLTDVAYDVRHVAQHVYEKGKRRIKNLSKQPDPNTQESGLTELCSTTNAVVDIDHTSGGRMLPPPSLNGVTDAGTSSNTLSAEVNVTRLPSAAKVEVLVENMAKVDIVEDEAAKELCAAYSDVPTVDGGAALITKPVDIHALHASN</sequence>
<evidence type="ECO:0008006" key="8">
    <source>
        <dbReference type="Google" id="ProtNLM"/>
    </source>
</evidence>
<feature type="transmembrane region" description="Helical" evidence="5">
    <location>
        <begin position="126"/>
        <end position="149"/>
    </location>
</feature>
<dbReference type="SMART" id="SM01417">
    <property type="entry name" value="Solute_trans_a"/>
    <property type="match status" value="1"/>
</dbReference>
<evidence type="ECO:0000256" key="3">
    <source>
        <dbReference type="ARBA" id="ARBA00022989"/>
    </source>
</evidence>
<dbReference type="PANTHER" id="PTHR23423">
    <property type="entry name" value="ORGANIC SOLUTE TRANSPORTER-RELATED"/>
    <property type="match status" value="1"/>
</dbReference>
<comment type="subcellular location">
    <subcellularLocation>
        <location evidence="1">Membrane</location>
        <topology evidence="1">Multi-pass membrane protein</topology>
    </subcellularLocation>
</comment>
<feature type="transmembrane region" description="Helical" evidence="5">
    <location>
        <begin position="169"/>
        <end position="191"/>
    </location>
</feature>
<evidence type="ECO:0000256" key="4">
    <source>
        <dbReference type="ARBA" id="ARBA00023136"/>
    </source>
</evidence>
<evidence type="ECO:0000256" key="5">
    <source>
        <dbReference type="SAM" id="Phobius"/>
    </source>
</evidence>
<keyword evidence="2 5" id="KW-0812">Transmembrane</keyword>
<keyword evidence="7" id="KW-1185">Reference proteome</keyword>
<proteinExistence type="predicted"/>
<dbReference type="GO" id="GO:0016020">
    <property type="term" value="C:membrane"/>
    <property type="evidence" value="ECO:0007669"/>
    <property type="project" value="UniProtKB-SubCell"/>
</dbReference>
<dbReference type="InterPro" id="IPR005178">
    <property type="entry name" value="Ostalpha/TMEM184C"/>
</dbReference>